<dbReference type="Pfam" id="PF14703">
    <property type="entry name" value="PHM7_cyt"/>
    <property type="match status" value="1"/>
</dbReference>
<dbReference type="Proteomes" id="UP001161017">
    <property type="component" value="Unassembled WGS sequence"/>
</dbReference>
<evidence type="ECO:0000259" key="3">
    <source>
        <dbReference type="Pfam" id="PF02714"/>
    </source>
</evidence>
<dbReference type="GO" id="GO:0005886">
    <property type="term" value="C:plasma membrane"/>
    <property type="evidence" value="ECO:0007669"/>
    <property type="project" value="TreeGrafter"/>
</dbReference>
<feature type="transmembrane region" description="Helical" evidence="2">
    <location>
        <begin position="407"/>
        <end position="435"/>
    </location>
</feature>
<dbReference type="GO" id="GO:0005227">
    <property type="term" value="F:calcium-activated cation channel activity"/>
    <property type="evidence" value="ECO:0007669"/>
    <property type="project" value="InterPro"/>
</dbReference>
<feature type="compositionally biased region" description="Basic and acidic residues" evidence="1">
    <location>
        <begin position="83"/>
        <end position="97"/>
    </location>
</feature>
<evidence type="ECO:0000256" key="2">
    <source>
        <dbReference type="SAM" id="Phobius"/>
    </source>
</evidence>
<name>A0AA43TYA4_9LECA</name>
<keyword evidence="2" id="KW-0812">Transmembrane</keyword>
<comment type="caution">
    <text evidence="5">The sequence shown here is derived from an EMBL/GenBank/DDBJ whole genome shotgun (WGS) entry which is preliminary data.</text>
</comment>
<feature type="transmembrane region" description="Helical" evidence="2">
    <location>
        <begin position="487"/>
        <end position="509"/>
    </location>
</feature>
<keyword evidence="2" id="KW-0472">Membrane</keyword>
<feature type="compositionally biased region" description="Gly residues" evidence="1">
    <location>
        <begin position="106"/>
        <end position="115"/>
    </location>
</feature>
<evidence type="ECO:0000256" key="1">
    <source>
        <dbReference type="SAM" id="MobiDB-lite"/>
    </source>
</evidence>
<protein>
    <recommendedName>
        <fullName evidence="7">DUF221-domain-containing protein</fullName>
    </recommendedName>
</protein>
<organism evidence="5 6">
    <name type="scientific">Ramalina farinacea</name>
    <dbReference type="NCBI Taxonomy" id="258253"/>
    <lineage>
        <taxon>Eukaryota</taxon>
        <taxon>Fungi</taxon>
        <taxon>Dikarya</taxon>
        <taxon>Ascomycota</taxon>
        <taxon>Pezizomycotina</taxon>
        <taxon>Lecanoromycetes</taxon>
        <taxon>OSLEUM clade</taxon>
        <taxon>Lecanoromycetidae</taxon>
        <taxon>Lecanorales</taxon>
        <taxon>Lecanorineae</taxon>
        <taxon>Ramalinaceae</taxon>
        <taxon>Ramalina</taxon>
    </lineage>
</organism>
<keyword evidence="6" id="KW-1185">Reference proteome</keyword>
<feature type="transmembrane region" description="Helical" evidence="2">
    <location>
        <begin position="328"/>
        <end position="352"/>
    </location>
</feature>
<evidence type="ECO:0000313" key="6">
    <source>
        <dbReference type="Proteomes" id="UP001161017"/>
    </source>
</evidence>
<evidence type="ECO:0000259" key="4">
    <source>
        <dbReference type="Pfam" id="PF14703"/>
    </source>
</evidence>
<feature type="domain" description="CSC1/OSCA1-like 7TM region" evidence="3">
    <location>
        <begin position="390"/>
        <end position="477"/>
    </location>
</feature>
<evidence type="ECO:0008006" key="7">
    <source>
        <dbReference type="Google" id="ProtNLM"/>
    </source>
</evidence>
<dbReference type="EMBL" id="JAPUFD010000019">
    <property type="protein sequence ID" value="MDI1492438.1"/>
    <property type="molecule type" value="Genomic_DNA"/>
</dbReference>
<dbReference type="PANTHER" id="PTHR13018:SF20">
    <property type="entry name" value="SPORULATION-SPECIFIC PROTEIN 75"/>
    <property type="match status" value="1"/>
</dbReference>
<feature type="transmembrane region" description="Helical" evidence="2">
    <location>
        <begin position="237"/>
        <end position="263"/>
    </location>
</feature>
<dbReference type="InterPro" id="IPR003864">
    <property type="entry name" value="CSC1/OSCA1-like_7TM"/>
</dbReference>
<keyword evidence="2" id="KW-1133">Transmembrane helix</keyword>
<feature type="domain" description="CSC1/OSCA1-like 7TM region" evidence="3">
    <location>
        <begin position="235"/>
        <end position="388"/>
    </location>
</feature>
<dbReference type="AlphaFoldDB" id="A0AA43TYA4"/>
<proteinExistence type="predicted"/>
<sequence>MAAQRSATVLVTDLPADVATQNAEEAKETLRRQYSPYPGGVKAISLHRNYGVILDRIHSRETLILQLEGAETRMIRQAVQSHRNADSVRGRSTKAGEKALNSGGTSVEGGHGGSQRGEKWRLYIPAEQRQYTRRPLLGKSWLPAVPILTRKIDLITDLRRRLAEANQSIKRCLDKQSGSWQAALIRFNEPRGAQVACQAVHHPLPHRMSCRHIEESSAQILWRNLTLTWKERYFRRFFVGGLMVSLCLASTVPVAFTGILSQLDYMVAVWPRLRWLDNVPKSMQGVLQGVLPPILLAGVTFLVPAILQRLIREQGAHSWTAGELQFQDYYFGFLFLQVFLVVSLSSSLAAMLNGLHTDFESVAALIAHSLPKAGNYFFSYIILQGLSLARQPQQVQWGTFYPVYTNLAVIGLIYSVISPLILVFNVIIFALFLIVQEHNIIYVFRIGTDTGGQIYYKAINHLFVGLYVMEVYLTGLFLLVRNERDKVAYAGQSVVMGLLFLCILIYQLMLKRAYAPLLQHLPTLSIIQGINPATGLRASPANAVWGERTLLQAWKRLWTRSELLETAVGRPVEVKTAFL</sequence>
<gene>
    <name evidence="5" type="ORF">OHK93_003652</name>
</gene>
<dbReference type="InterPro" id="IPR027815">
    <property type="entry name" value="CSC1/OSCA1-like_cyt"/>
</dbReference>
<reference evidence="5" key="1">
    <citation type="journal article" date="2023" name="Genome Biol. Evol.">
        <title>First Whole Genome Sequence and Flow Cytometry Genome Size Data for the Lichen-Forming Fungus Ramalina farinacea (Ascomycota).</title>
        <authorList>
            <person name="Llewellyn T."/>
            <person name="Mian S."/>
            <person name="Hill R."/>
            <person name="Leitch I.J."/>
            <person name="Gaya E."/>
        </authorList>
    </citation>
    <scope>NUCLEOTIDE SEQUENCE</scope>
    <source>
        <strain evidence="5">LIQ254RAFAR</strain>
    </source>
</reference>
<feature type="region of interest" description="Disordered" evidence="1">
    <location>
        <begin position="80"/>
        <end position="116"/>
    </location>
</feature>
<dbReference type="Pfam" id="PF02714">
    <property type="entry name" value="RSN1_7TM"/>
    <property type="match status" value="2"/>
</dbReference>
<feature type="domain" description="CSC1/OSCA1-like cytosolic" evidence="4">
    <location>
        <begin position="7"/>
        <end position="224"/>
    </location>
</feature>
<evidence type="ECO:0000313" key="5">
    <source>
        <dbReference type="EMBL" id="MDI1492438.1"/>
    </source>
</evidence>
<dbReference type="InterPro" id="IPR045122">
    <property type="entry name" value="Csc1-like"/>
</dbReference>
<feature type="transmembrane region" description="Helical" evidence="2">
    <location>
        <begin position="283"/>
        <end position="307"/>
    </location>
</feature>
<dbReference type="PANTHER" id="PTHR13018">
    <property type="entry name" value="PROBABLE MEMBRANE PROTEIN DUF221-RELATED"/>
    <property type="match status" value="1"/>
</dbReference>
<accession>A0AA43TYA4</accession>
<feature type="transmembrane region" description="Helical" evidence="2">
    <location>
        <begin position="462"/>
        <end position="481"/>
    </location>
</feature>